<sequence>MNHQIDREALLHSALTLAERGWFVFPLRPGDKRPAFPDHTADRCTGRDPRCRRFGTHVGWENRASVDPDRIRRAWSVAPFNIGIACGVSGLVVVDLDQPKPDQTVPPEWQREGIRDGGDVFAAVCEQAGQPMPLDTHTVTTGRRGTHLYYTAPHDDGHTLALRNTSGTLGWLIDTRAVGGYVVAAGSIVAGREYRAADETRPAPLPAWLADRLAPAPLPPQTATTVDLADHRRSRYLEAAITGEVDRVRNAPHGQRNRALYVAATALGQLAAGGSLTTGEVDQVLARAAASLTPPLTPAEINRTIASGLRAGAHRPRSVAA</sequence>
<evidence type="ECO:0000313" key="2">
    <source>
        <dbReference type="EMBL" id="GAA1821646.1"/>
    </source>
</evidence>
<dbReference type="Pfam" id="PF09250">
    <property type="entry name" value="Prim-Pol"/>
    <property type="match status" value="1"/>
</dbReference>
<dbReference type="SUPFAM" id="SSF56747">
    <property type="entry name" value="Prim-pol domain"/>
    <property type="match status" value="1"/>
</dbReference>
<proteinExistence type="predicted"/>
<organism evidence="2 3">
    <name type="scientific">Luedemannella flava</name>
    <dbReference type="NCBI Taxonomy" id="349316"/>
    <lineage>
        <taxon>Bacteria</taxon>
        <taxon>Bacillati</taxon>
        <taxon>Actinomycetota</taxon>
        <taxon>Actinomycetes</taxon>
        <taxon>Micromonosporales</taxon>
        <taxon>Micromonosporaceae</taxon>
        <taxon>Luedemannella</taxon>
    </lineage>
</organism>
<dbReference type="InterPro" id="IPR015330">
    <property type="entry name" value="DNA_primase/pol_bifunc_N"/>
</dbReference>
<evidence type="ECO:0000259" key="1">
    <source>
        <dbReference type="SMART" id="SM00943"/>
    </source>
</evidence>
<reference evidence="2 3" key="1">
    <citation type="journal article" date="2019" name="Int. J. Syst. Evol. Microbiol.">
        <title>The Global Catalogue of Microorganisms (GCM) 10K type strain sequencing project: providing services to taxonomists for standard genome sequencing and annotation.</title>
        <authorList>
            <consortium name="The Broad Institute Genomics Platform"/>
            <consortium name="The Broad Institute Genome Sequencing Center for Infectious Disease"/>
            <person name="Wu L."/>
            <person name="Ma J."/>
        </authorList>
    </citation>
    <scope>NUCLEOTIDE SEQUENCE [LARGE SCALE GENOMIC DNA]</scope>
    <source>
        <strain evidence="2 3">JCM 13250</strain>
    </source>
</reference>
<dbReference type="EMBL" id="BAAALT010000182">
    <property type="protein sequence ID" value="GAA1821646.1"/>
    <property type="molecule type" value="Genomic_DNA"/>
</dbReference>
<dbReference type="Proteomes" id="UP001500218">
    <property type="component" value="Unassembled WGS sequence"/>
</dbReference>
<accession>A0ABN2MEB0</accession>
<evidence type="ECO:0000313" key="3">
    <source>
        <dbReference type="Proteomes" id="UP001500218"/>
    </source>
</evidence>
<gene>
    <name evidence="2" type="ORF">GCM10009682_47320</name>
</gene>
<dbReference type="CDD" id="cd04859">
    <property type="entry name" value="Prim_Pol"/>
    <property type="match status" value="1"/>
</dbReference>
<comment type="caution">
    <text evidence="2">The sequence shown here is derived from an EMBL/GenBank/DDBJ whole genome shotgun (WGS) entry which is preliminary data.</text>
</comment>
<feature type="domain" description="DNA primase/polymerase bifunctional N-terminal" evidence="1">
    <location>
        <begin position="14"/>
        <end position="209"/>
    </location>
</feature>
<name>A0ABN2MEB0_9ACTN</name>
<dbReference type="SMART" id="SM00943">
    <property type="entry name" value="Prim-Pol"/>
    <property type="match status" value="1"/>
</dbReference>
<keyword evidence="3" id="KW-1185">Reference proteome</keyword>
<protein>
    <submittedName>
        <fullName evidence="2">Bifunctional DNA primase/polymerase</fullName>
    </submittedName>
</protein>